<dbReference type="PANTHER" id="PTHR12126">
    <property type="entry name" value="NADH-UBIQUINONE OXIDOREDUCTASE 39 KDA SUBUNIT-RELATED"/>
    <property type="match status" value="1"/>
</dbReference>
<dbReference type="InterPro" id="IPR036291">
    <property type="entry name" value="NAD(P)-bd_dom_sf"/>
</dbReference>
<dbReference type="PANTHER" id="PTHR12126:SF11">
    <property type="entry name" value="NADH DEHYDROGENASE [UBIQUINONE] 1 ALPHA SUBCOMPLEX SUBUNIT 9, MITOCHONDRIAL"/>
    <property type="match status" value="1"/>
</dbReference>
<dbReference type="AlphaFoldDB" id="A0A840A9A3"/>
<dbReference type="InterPro" id="IPR051207">
    <property type="entry name" value="ComplexI_NDUFA9_subunit"/>
</dbReference>
<comment type="caution">
    <text evidence="2">The sequence shown here is derived from an EMBL/GenBank/DDBJ whole genome shotgun (WGS) entry which is preliminary data.</text>
</comment>
<organism evidence="2 3">
    <name type="scientific">Roseococcus suduntuyensis</name>
    <dbReference type="NCBI Taxonomy" id="455361"/>
    <lineage>
        <taxon>Bacteria</taxon>
        <taxon>Pseudomonadati</taxon>
        <taxon>Pseudomonadota</taxon>
        <taxon>Alphaproteobacteria</taxon>
        <taxon>Acetobacterales</taxon>
        <taxon>Roseomonadaceae</taxon>
        <taxon>Roseococcus</taxon>
    </lineage>
</organism>
<dbReference type="EMBL" id="JACIDJ010000003">
    <property type="protein sequence ID" value="MBB3898628.1"/>
    <property type="molecule type" value="Genomic_DNA"/>
</dbReference>
<keyword evidence="3" id="KW-1185">Reference proteome</keyword>
<accession>A0A840A9A3</accession>
<proteinExistence type="predicted"/>
<dbReference type="GO" id="GO:0044877">
    <property type="term" value="F:protein-containing complex binding"/>
    <property type="evidence" value="ECO:0007669"/>
    <property type="project" value="TreeGrafter"/>
</dbReference>
<feature type="domain" description="NAD(P)-binding" evidence="1">
    <location>
        <begin position="16"/>
        <end position="83"/>
    </location>
</feature>
<evidence type="ECO:0000313" key="2">
    <source>
        <dbReference type="EMBL" id="MBB3898628.1"/>
    </source>
</evidence>
<name>A0A840A9A3_9PROT</name>
<dbReference type="Proteomes" id="UP000553193">
    <property type="component" value="Unassembled WGS sequence"/>
</dbReference>
<dbReference type="Gene3D" id="3.40.50.720">
    <property type="entry name" value="NAD(P)-binding Rossmann-like Domain"/>
    <property type="match status" value="2"/>
</dbReference>
<evidence type="ECO:0000259" key="1">
    <source>
        <dbReference type="Pfam" id="PF13460"/>
    </source>
</evidence>
<dbReference type="Pfam" id="PF13460">
    <property type="entry name" value="NAD_binding_10"/>
    <property type="match status" value="1"/>
</dbReference>
<dbReference type="InterPro" id="IPR016040">
    <property type="entry name" value="NAD(P)-bd_dom"/>
</dbReference>
<protein>
    <submittedName>
        <fullName evidence="2">Nucleoside-diphosphate-sugar epimerase</fullName>
    </submittedName>
</protein>
<dbReference type="RefSeq" id="WP_242535053.1">
    <property type="nucleotide sequence ID" value="NZ_JACIDJ010000003.1"/>
</dbReference>
<sequence>MRTARTEHPLTLALIGASGRSGRALAAALREAGLPFRPVLRDALKWTGPETPSLADLTDPAALAAALAGAEVVVSTAHARHAPAILAAAPADAAFVLMGSTRRFSRWPDDHGDGVRAGEAAFLASGRPGVMLHPTMIYGAEGEDNVQRLAALMRRLPVLPLPQGGRALVQPIHQDDVTACLLAAMRRARGMAGALVIAGPEALPYRDFCAAVARAAGMAPRPVLPIPAGALMAFAPLTRALPFLPRIGRDEIRRLTEDKAFDIAPMRATLDIAPRPLAAGLKQTF</sequence>
<reference evidence="2 3" key="1">
    <citation type="submission" date="2020-08" db="EMBL/GenBank/DDBJ databases">
        <title>Genomic Encyclopedia of Type Strains, Phase IV (KMG-IV): sequencing the most valuable type-strain genomes for metagenomic binning, comparative biology and taxonomic classification.</title>
        <authorList>
            <person name="Goeker M."/>
        </authorList>
    </citation>
    <scope>NUCLEOTIDE SEQUENCE [LARGE SCALE GENOMIC DNA]</scope>
    <source>
        <strain evidence="2 3">DSM 19979</strain>
    </source>
</reference>
<evidence type="ECO:0000313" key="3">
    <source>
        <dbReference type="Proteomes" id="UP000553193"/>
    </source>
</evidence>
<gene>
    <name evidence="2" type="ORF">GGQ83_002071</name>
</gene>
<dbReference type="SUPFAM" id="SSF51735">
    <property type="entry name" value="NAD(P)-binding Rossmann-fold domains"/>
    <property type="match status" value="1"/>
</dbReference>